<reference evidence="1 2" key="1">
    <citation type="submission" date="2024-04" db="EMBL/GenBank/DDBJ databases">
        <authorList>
            <consortium name="Genoscope - CEA"/>
            <person name="William W."/>
        </authorList>
    </citation>
    <scope>NUCLEOTIDE SEQUENCE [LARGE SCALE GENOMIC DNA]</scope>
</reference>
<keyword evidence="2" id="KW-1185">Reference proteome</keyword>
<evidence type="ECO:0000313" key="2">
    <source>
        <dbReference type="Proteomes" id="UP001497497"/>
    </source>
</evidence>
<dbReference type="EMBL" id="CAXITT010000386">
    <property type="protein sequence ID" value="CAL1540543.1"/>
    <property type="molecule type" value="Genomic_DNA"/>
</dbReference>
<gene>
    <name evidence="1" type="ORF">GSLYS_00014192001</name>
</gene>
<dbReference type="Pfam" id="PF13151">
    <property type="entry name" value="DUF3990"/>
    <property type="match status" value="1"/>
</dbReference>
<accession>A0AAV2I1T6</accession>
<dbReference type="AlphaFoldDB" id="A0AAV2I1T6"/>
<protein>
    <recommendedName>
        <fullName evidence="3">DUF3990 domain-containing protein</fullName>
    </recommendedName>
</protein>
<comment type="caution">
    <text evidence="1">The sequence shown here is derived from an EMBL/GenBank/DDBJ whole genome shotgun (WGS) entry which is preliminary data.</text>
</comment>
<name>A0AAV2I1T6_LYMST</name>
<dbReference type="Gene3D" id="3.90.175.10">
    <property type="entry name" value="Diphtheria Toxin, domain 1"/>
    <property type="match status" value="1"/>
</dbReference>
<dbReference type="InterPro" id="IPR025051">
    <property type="entry name" value="DUF3990"/>
</dbReference>
<dbReference type="Proteomes" id="UP001497497">
    <property type="component" value="Unassembled WGS sequence"/>
</dbReference>
<organism evidence="1 2">
    <name type="scientific">Lymnaea stagnalis</name>
    <name type="common">Great pond snail</name>
    <name type="synonym">Helix stagnalis</name>
    <dbReference type="NCBI Taxonomy" id="6523"/>
    <lineage>
        <taxon>Eukaryota</taxon>
        <taxon>Metazoa</taxon>
        <taxon>Spiralia</taxon>
        <taxon>Lophotrochozoa</taxon>
        <taxon>Mollusca</taxon>
        <taxon>Gastropoda</taxon>
        <taxon>Heterobranchia</taxon>
        <taxon>Euthyneura</taxon>
        <taxon>Panpulmonata</taxon>
        <taxon>Hygrophila</taxon>
        <taxon>Lymnaeoidea</taxon>
        <taxon>Lymnaeidae</taxon>
        <taxon>Lymnaea</taxon>
    </lineage>
</organism>
<evidence type="ECO:0000313" key="1">
    <source>
        <dbReference type="EMBL" id="CAL1540543.1"/>
    </source>
</evidence>
<evidence type="ECO:0008006" key="3">
    <source>
        <dbReference type="Google" id="ProtNLM"/>
    </source>
</evidence>
<proteinExistence type="predicted"/>
<sequence>MIRFQSGSFSNWICPTGMAPSPTWFRPSLKAQAGVCKMSLASRKLDPFLIQAIPKFKAYVKLIESITSKTLLIQQVIQLRVIAVTIVVYVSKTEMPSGQVPLVSAKQERQARFKLETQKEALTLCECVAVFNKKLRDVVTKELELEKTLREKGSSLDRKIKKLTELHSSVNEFTVLVDKILAYYTGRPMGLQVDGLPSVDELNNAKNKLIALKKSLKHEELYGLFSRYDSDFITNQTSILLATVGINDESYGSFLFSMDENMKMHQTELYYLEKILTERANVLGAAEETTRSQGKEALQKNLQKLGFTAESSKTIATSIPDELVDLQSSLFWALRFLRHAFQHHPLLTEHSRYIYQTEKTDHWFTEEIRDQGGLDEEDGDGDHHPAFPVKMINIATNSGRDEVVAFLREREKTTDCHIFYHGTTHESAKSIIEDGITLTKGRDCQDFSSGDGFYVSEKFENAKEWSRASRGENQAVIVYTFQSQQWDEAYGRDLTSSKQEWEDIVRLCRDGYKNKAIKKRLLGNLDYIRGPLCRNPKMIKNTKPQGFGRNDDIQVCIRGEDFAEKFGALSNILCVIFL</sequence>
<dbReference type="SUPFAM" id="SSF56399">
    <property type="entry name" value="ADP-ribosylation"/>
    <property type="match status" value="1"/>
</dbReference>